<dbReference type="EMBL" id="JARBCY010000017">
    <property type="protein sequence ID" value="MEF3317494.1"/>
    <property type="molecule type" value="Genomic_DNA"/>
</dbReference>
<feature type="transmembrane region" description="Helical" evidence="1">
    <location>
        <begin position="20"/>
        <end position="40"/>
    </location>
</feature>
<sequence length="78" mass="9033">MENKFKINKETNNFLVKGNIVYICRWFLGIIFAFITLYLIKICIFGNYIAEALIARALPLSLVLVAISILFFAMRNKK</sequence>
<keyword evidence="3" id="KW-1185">Reference proteome</keyword>
<dbReference type="RefSeq" id="WP_332086778.1">
    <property type="nucleotide sequence ID" value="NZ_JARBCY010000017.1"/>
</dbReference>
<feature type="transmembrane region" description="Helical" evidence="1">
    <location>
        <begin position="52"/>
        <end position="73"/>
    </location>
</feature>
<dbReference type="Proteomes" id="UP001328425">
    <property type="component" value="Unassembled WGS sequence"/>
</dbReference>
<keyword evidence="1" id="KW-0812">Transmembrane</keyword>
<reference evidence="2 3" key="1">
    <citation type="submission" date="2022-11" db="EMBL/GenBank/DDBJ databases">
        <title>The First Case of Preauricular Fistular Abscess Caused by Peptoniphilus grossensis.</title>
        <authorList>
            <person name="Byun J.-H."/>
        </authorList>
    </citation>
    <scope>NUCLEOTIDE SEQUENCE [LARGE SCALE GENOMIC DNA]</scope>
    <source>
        <strain evidence="2 3">GYB008</strain>
    </source>
</reference>
<comment type="caution">
    <text evidence="2">The sequence shown here is derived from an EMBL/GenBank/DDBJ whole genome shotgun (WGS) entry which is preliminary data.</text>
</comment>
<gene>
    <name evidence="2" type="ORF">PV361_02115</name>
</gene>
<evidence type="ECO:0000313" key="2">
    <source>
        <dbReference type="EMBL" id="MEF3317494.1"/>
    </source>
</evidence>
<evidence type="ECO:0000313" key="3">
    <source>
        <dbReference type="Proteomes" id="UP001328425"/>
    </source>
</evidence>
<evidence type="ECO:0000256" key="1">
    <source>
        <dbReference type="SAM" id="Phobius"/>
    </source>
</evidence>
<proteinExistence type="predicted"/>
<accession>A0ABU7X904</accession>
<name>A0ABU7X904_9FIRM</name>
<organism evidence="2 3">
    <name type="scientific">Peptoniphilus grossensis</name>
    <dbReference type="NCBI Taxonomy" id="1465756"/>
    <lineage>
        <taxon>Bacteria</taxon>
        <taxon>Bacillati</taxon>
        <taxon>Bacillota</taxon>
        <taxon>Tissierellia</taxon>
        <taxon>Tissierellales</taxon>
        <taxon>Peptoniphilaceae</taxon>
        <taxon>Peptoniphilus</taxon>
    </lineage>
</organism>
<keyword evidence="1" id="KW-1133">Transmembrane helix</keyword>
<keyword evidence="1" id="KW-0472">Membrane</keyword>
<protein>
    <submittedName>
        <fullName evidence="2">Uncharacterized protein</fullName>
    </submittedName>
</protein>